<dbReference type="Pfam" id="PF01370">
    <property type="entry name" value="Epimerase"/>
    <property type="match status" value="1"/>
</dbReference>
<gene>
    <name evidence="3" type="ORF">WH96_03020</name>
</gene>
<dbReference type="OrthoDB" id="9808276at2"/>
<dbReference type="CDD" id="cd05266">
    <property type="entry name" value="SDR_a4"/>
    <property type="match status" value="1"/>
</dbReference>
<dbReference type="PATRIC" id="fig|1489064.4.peg.1533"/>
<accession>A0A0H2N0R4</accession>
<evidence type="ECO:0000313" key="4">
    <source>
        <dbReference type="Proteomes" id="UP000035444"/>
    </source>
</evidence>
<dbReference type="InterPro" id="IPR036291">
    <property type="entry name" value="NAD(P)-bd_dom_sf"/>
</dbReference>
<proteinExistence type="predicted"/>
<name>A0A0H2N0R4_9PROT</name>
<dbReference type="STRING" id="1489064.WH96_03020"/>
<dbReference type="SUPFAM" id="SSF51735">
    <property type="entry name" value="NAD(P)-binding Rossmann-fold domains"/>
    <property type="match status" value="1"/>
</dbReference>
<evidence type="ECO:0000256" key="1">
    <source>
        <dbReference type="ARBA" id="ARBA00023027"/>
    </source>
</evidence>
<dbReference type="AlphaFoldDB" id="A0A0H2N0R4"/>
<keyword evidence="4" id="KW-1185">Reference proteome</keyword>
<evidence type="ECO:0000259" key="2">
    <source>
        <dbReference type="Pfam" id="PF01370"/>
    </source>
</evidence>
<dbReference type="Proteomes" id="UP000035444">
    <property type="component" value="Unassembled WGS sequence"/>
</dbReference>
<dbReference type="Gene3D" id="3.40.50.720">
    <property type="entry name" value="NAD(P)-binding Rossmann-like Domain"/>
    <property type="match status" value="1"/>
</dbReference>
<keyword evidence="1" id="KW-0520">NAD</keyword>
<evidence type="ECO:0000313" key="3">
    <source>
        <dbReference type="EMBL" id="KLN62480.1"/>
    </source>
</evidence>
<organism evidence="3 4">
    <name type="scientific">Kiloniella spongiae</name>
    <dbReference type="NCBI Taxonomy" id="1489064"/>
    <lineage>
        <taxon>Bacteria</taxon>
        <taxon>Pseudomonadati</taxon>
        <taxon>Pseudomonadota</taxon>
        <taxon>Alphaproteobacteria</taxon>
        <taxon>Rhodospirillales</taxon>
        <taxon>Kiloniellaceae</taxon>
        <taxon>Kiloniella</taxon>
    </lineage>
</organism>
<comment type="caution">
    <text evidence="3">The sequence shown here is derived from an EMBL/GenBank/DDBJ whole genome shotgun (WGS) entry which is preliminary data.</text>
</comment>
<sequence>MSHDSKHLFCFGLGFSALTFARKMQAKGWKVSGTIRPDSQKDQGKRERLEAEGIVVHSFERTLPLIEASTVLGDVTHILSSVPPGKEGDCVLELHAAEIAKCKNLEWVGYLSTTGVYGNRDGGVVFEDDSLNPSSPRSEQRIQAEKEWLGLTEVHGIPVHVFRLAGIYGPGRSPLDSLKSGRVKQRIDKPGHIFSRIHVEDIANVLDASIKRPRAGRIYNVCDSAPEEPSKVTTYASRLLGIDPPPLVAFDQAEMSPMARTFWLDNKRVDNSRIISELGVKLDYPDYQSGLKSLL</sequence>
<reference evidence="3 4" key="1">
    <citation type="submission" date="2015-03" db="EMBL/GenBank/DDBJ databases">
        <title>Genome Sequence of Kiloniella spongiae MEBiC09566, isolated from a marine sponge.</title>
        <authorList>
            <person name="Shao Z."/>
            <person name="Wang L."/>
            <person name="Li X."/>
        </authorList>
    </citation>
    <scope>NUCLEOTIDE SEQUENCE [LARGE SCALE GENOMIC DNA]</scope>
    <source>
        <strain evidence="3 4">MEBiC09566</strain>
    </source>
</reference>
<protein>
    <submittedName>
        <fullName evidence="3">Epimerase</fullName>
    </submittedName>
</protein>
<feature type="domain" description="NAD-dependent epimerase/dehydratase" evidence="2">
    <location>
        <begin position="91"/>
        <end position="222"/>
    </location>
</feature>
<dbReference type="EMBL" id="LAQL01000002">
    <property type="protein sequence ID" value="KLN62480.1"/>
    <property type="molecule type" value="Genomic_DNA"/>
</dbReference>
<dbReference type="PANTHER" id="PTHR43574">
    <property type="entry name" value="EPIMERASE-RELATED"/>
    <property type="match status" value="1"/>
</dbReference>
<dbReference type="RefSeq" id="WP_047762601.1">
    <property type="nucleotide sequence ID" value="NZ_LAQL01000002.1"/>
</dbReference>
<dbReference type="InterPro" id="IPR001509">
    <property type="entry name" value="Epimerase_deHydtase"/>
</dbReference>